<gene>
    <name evidence="2" type="ORF">HK097_006537</name>
</gene>
<dbReference type="AlphaFoldDB" id="A0AAD5RZM7"/>
<comment type="caution">
    <text evidence="2">The sequence shown here is derived from an EMBL/GenBank/DDBJ whole genome shotgun (WGS) entry which is preliminary data.</text>
</comment>
<evidence type="ECO:0000313" key="2">
    <source>
        <dbReference type="EMBL" id="KAJ3026046.1"/>
    </source>
</evidence>
<accession>A0AAD5RZM7</accession>
<name>A0AAD5RZM7_9FUNG</name>
<feature type="region of interest" description="Disordered" evidence="1">
    <location>
        <begin position="50"/>
        <end position="120"/>
    </location>
</feature>
<organism evidence="2 3">
    <name type="scientific">Rhizophlyctis rosea</name>
    <dbReference type="NCBI Taxonomy" id="64517"/>
    <lineage>
        <taxon>Eukaryota</taxon>
        <taxon>Fungi</taxon>
        <taxon>Fungi incertae sedis</taxon>
        <taxon>Chytridiomycota</taxon>
        <taxon>Chytridiomycota incertae sedis</taxon>
        <taxon>Chytridiomycetes</taxon>
        <taxon>Rhizophlyctidales</taxon>
        <taxon>Rhizophlyctidaceae</taxon>
        <taxon>Rhizophlyctis</taxon>
    </lineage>
</organism>
<evidence type="ECO:0000313" key="3">
    <source>
        <dbReference type="Proteomes" id="UP001212841"/>
    </source>
</evidence>
<sequence>MSDVNHATPDILTVAGIEAIHQQPLLGTNSGEWLTGSPQMDEVSSPFEDMMRDIFGGGTGVEREAERDVEDDVEMREVGAGDGAGTDVEGDVEIREAGEDGVNVAEGGDDGENVAKCGDDGGKKDVATNFGDDLPMSADFTGPQWEVDYTPDTWGEIYWDLTKLSDPLRNITKPLKLTKPPSKTELKKFITENYNPQRQHEFLDLLEQKLLGTGRRDGLDDMIQKMASLGLADLEKERDLESLQIENA</sequence>
<proteinExistence type="predicted"/>
<reference evidence="2" key="1">
    <citation type="submission" date="2020-05" db="EMBL/GenBank/DDBJ databases">
        <title>Phylogenomic resolution of chytrid fungi.</title>
        <authorList>
            <person name="Stajich J.E."/>
            <person name="Amses K."/>
            <person name="Simmons R."/>
            <person name="Seto K."/>
            <person name="Myers J."/>
            <person name="Bonds A."/>
            <person name="Quandt C.A."/>
            <person name="Barry K."/>
            <person name="Liu P."/>
            <person name="Grigoriev I."/>
            <person name="Longcore J.E."/>
            <person name="James T.Y."/>
        </authorList>
    </citation>
    <scope>NUCLEOTIDE SEQUENCE</scope>
    <source>
        <strain evidence="2">JEL0318</strain>
    </source>
</reference>
<keyword evidence="3" id="KW-1185">Reference proteome</keyword>
<dbReference type="Proteomes" id="UP001212841">
    <property type="component" value="Unassembled WGS sequence"/>
</dbReference>
<dbReference type="EMBL" id="JADGJD010003059">
    <property type="protein sequence ID" value="KAJ3026046.1"/>
    <property type="molecule type" value="Genomic_DNA"/>
</dbReference>
<protein>
    <submittedName>
        <fullName evidence="2">Uncharacterized protein</fullName>
    </submittedName>
</protein>
<evidence type="ECO:0000256" key="1">
    <source>
        <dbReference type="SAM" id="MobiDB-lite"/>
    </source>
</evidence>
<feature type="non-terminal residue" evidence="2">
    <location>
        <position position="248"/>
    </location>
</feature>